<keyword evidence="5 8" id="KW-0812">Transmembrane</keyword>
<feature type="transmembrane region" description="Helical" evidence="8">
    <location>
        <begin position="224"/>
        <end position="243"/>
    </location>
</feature>
<dbReference type="InterPro" id="IPR020846">
    <property type="entry name" value="MFS_dom"/>
</dbReference>
<keyword evidence="4" id="KW-1003">Cell membrane</keyword>
<evidence type="ECO:0000313" key="11">
    <source>
        <dbReference type="Proteomes" id="UP000631653"/>
    </source>
</evidence>
<feature type="transmembrane region" description="Helical" evidence="8">
    <location>
        <begin position="111"/>
        <end position="132"/>
    </location>
</feature>
<dbReference type="InterPro" id="IPR011701">
    <property type="entry name" value="MFS"/>
</dbReference>
<evidence type="ECO:0000256" key="5">
    <source>
        <dbReference type="ARBA" id="ARBA00022692"/>
    </source>
</evidence>
<feature type="transmembrane region" description="Helical" evidence="8">
    <location>
        <begin position="255"/>
        <end position="273"/>
    </location>
</feature>
<dbReference type="CDD" id="cd17320">
    <property type="entry name" value="MFS_MdfA_MDR_like"/>
    <property type="match status" value="1"/>
</dbReference>
<dbReference type="Gene3D" id="1.20.1720.10">
    <property type="entry name" value="Multidrug resistance protein D"/>
    <property type="match status" value="1"/>
</dbReference>
<feature type="transmembrane region" description="Helical" evidence="8">
    <location>
        <begin position="144"/>
        <end position="168"/>
    </location>
</feature>
<name>A0ABX0K0X1_9PROT</name>
<keyword evidence="6 8" id="KW-1133">Transmembrane helix</keyword>
<dbReference type="NCBIfam" id="TIGR00710">
    <property type="entry name" value="efflux_Bcr_CflA"/>
    <property type="match status" value="1"/>
</dbReference>
<evidence type="ECO:0000256" key="8">
    <source>
        <dbReference type="RuleBase" id="RU365088"/>
    </source>
</evidence>
<dbReference type="Pfam" id="PF07690">
    <property type="entry name" value="MFS_1"/>
    <property type="match status" value="1"/>
</dbReference>
<gene>
    <name evidence="10" type="ORF">GOB81_08965</name>
</gene>
<organism evidence="10 11">
    <name type="scientific">Acetobacter conturbans</name>
    <dbReference type="NCBI Taxonomy" id="1737472"/>
    <lineage>
        <taxon>Bacteria</taxon>
        <taxon>Pseudomonadati</taxon>
        <taxon>Pseudomonadota</taxon>
        <taxon>Alphaproteobacteria</taxon>
        <taxon>Acetobacterales</taxon>
        <taxon>Acetobacteraceae</taxon>
        <taxon>Acetobacter</taxon>
    </lineage>
</organism>
<dbReference type="RefSeq" id="WP_173570076.1">
    <property type="nucleotide sequence ID" value="NZ_WOSY01000007.1"/>
</dbReference>
<dbReference type="Proteomes" id="UP000631653">
    <property type="component" value="Unassembled WGS sequence"/>
</dbReference>
<dbReference type="PANTHER" id="PTHR23502:SF132">
    <property type="entry name" value="POLYAMINE TRANSPORTER 2-RELATED"/>
    <property type="match status" value="1"/>
</dbReference>
<evidence type="ECO:0000259" key="9">
    <source>
        <dbReference type="PROSITE" id="PS50850"/>
    </source>
</evidence>
<dbReference type="InterPro" id="IPR004812">
    <property type="entry name" value="Efflux_drug-R_Bcr/CmlA"/>
</dbReference>
<dbReference type="PROSITE" id="PS00216">
    <property type="entry name" value="SUGAR_TRANSPORT_1"/>
    <property type="match status" value="1"/>
</dbReference>
<protein>
    <recommendedName>
        <fullName evidence="8">Bcr/CflA family efflux transporter</fullName>
    </recommendedName>
</protein>
<comment type="similarity">
    <text evidence="2 8">Belongs to the major facilitator superfamily. Bcr/CmlA family.</text>
</comment>
<feature type="domain" description="Major facilitator superfamily (MFS) profile" evidence="9">
    <location>
        <begin position="17"/>
        <end position="410"/>
    </location>
</feature>
<keyword evidence="11" id="KW-1185">Reference proteome</keyword>
<evidence type="ECO:0000256" key="6">
    <source>
        <dbReference type="ARBA" id="ARBA00022989"/>
    </source>
</evidence>
<evidence type="ECO:0000313" key="10">
    <source>
        <dbReference type="EMBL" id="NHN88759.1"/>
    </source>
</evidence>
<feature type="transmembrane region" description="Helical" evidence="8">
    <location>
        <begin position="357"/>
        <end position="376"/>
    </location>
</feature>
<dbReference type="PANTHER" id="PTHR23502">
    <property type="entry name" value="MAJOR FACILITATOR SUPERFAMILY"/>
    <property type="match status" value="1"/>
</dbReference>
<evidence type="ECO:0000256" key="4">
    <source>
        <dbReference type="ARBA" id="ARBA00022475"/>
    </source>
</evidence>
<dbReference type="InterPro" id="IPR036259">
    <property type="entry name" value="MFS_trans_sf"/>
</dbReference>
<evidence type="ECO:0000256" key="2">
    <source>
        <dbReference type="ARBA" id="ARBA00006236"/>
    </source>
</evidence>
<feature type="transmembrane region" description="Helical" evidence="8">
    <location>
        <begin position="85"/>
        <end position="105"/>
    </location>
</feature>
<evidence type="ECO:0000256" key="1">
    <source>
        <dbReference type="ARBA" id="ARBA00004651"/>
    </source>
</evidence>
<dbReference type="SUPFAM" id="SSF103473">
    <property type="entry name" value="MFS general substrate transporter"/>
    <property type="match status" value="1"/>
</dbReference>
<evidence type="ECO:0000256" key="3">
    <source>
        <dbReference type="ARBA" id="ARBA00022448"/>
    </source>
</evidence>
<keyword evidence="8" id="KW-0997">Cell inner membrane</keyword>
<dbReference type="InterPro" id="IPR005829">
    <property type="entry name" value="Sugar_transporter_CS"/>
</dbReference>
<keyword evidence="3 8" id="KW-0813">Transport</keyword>
<feature type="transmembrane region" description="Helical" evidence="8">
    <location>
        <begin position="12"/>
        <end position="34"/>
    </location>
</feature>
<reference evidence="10 11" key="1">
    <citation type="journal article" date="2020" name="Int. J. Syst. Evol. Microbiol.">
        <title>Novel acetic acid bacteria from cider fermentations: Acetobacter conturbans sp. nov. and Acetobacter fallax sp. nov.</title>
        <authorList>
            <person name="Sombolestani A.S."/>
            <person name="Cleenwerck I."/>
            <person name="Cnockaert M."/>
            <person name="Borremans W."/>
            <person name="Wieme A.D."/>
            <person name="De Vuyst L."/>
            <person name="Vandamme P."/>
        </authorList>
    </citation>
    <scope>NUCLEOTIDE SEQUENCE [LARGE SCALE GENOMIC DNA]</scope>
    <source>
        <strain evidence="10 11">LMG 1627</strain>
    </source>
</reference>
<evidence type="ECO:0000256" key="7">
    <source>
        <dbReference type="ARBA" id="ARBA00023136"/>
    </source>
</evidence>
<proteinExistence type="inferred from homology"/>
<comment type="caution">
    <text evidence="10">The sequence shown here is derived from an EMBL/GenBank/DDBJ whole genome shotgun (WGS) entry which is preliminary data.</text>
</comment>
<comment type="subcellular location">
    <subcellularLocation>
        <location evidence="8">Cell inner membrane</location>
        <topology evidence="8">Multi-pass membrane protein</topology>
    </subcellularLocation>
    <subcellularLocation>
        <location evidence="1">Cell membrane</location>
        <topology evidence="1">Multi-pass membrane protein</topology>
    </subcellularLocation>
</comment>
<feature type="transmembrane region" description="Helical" evidence="8">
    <location>
        <begin position="54"/>
        <end position="73"/>
    </location>
</feature>
<accession>A0ABX0K0X1</accession>
<feature type="transmembrane region" description="Helical" evidence="8">
    <location>
        <begin position="382"/>
        <end position="402"/>
    </location>
</feature>
<sequence length="410" mass="43489">MSRTLTAERTQASGQLPFHLVALLGLITGIGPLSTDMYLPAFPILDEDLGGGPGSTQFTLATWFIGLAVGQFSSGPLSDRFGRRGPLMAGLFLYTLASIGCAMTSDYRIFCLFRFLAALGGSTGAVIPRAMIRDIATGREGAKIMTQLTLVFGVMPILAPSIGGMILAIASWRWIFWAAVAYGLAGILSIWFMLPETLPLSRRVRLPVTAVLSRYLFLIREPHFLLNALITSGSSFVMFAYLGGAPVVFEHLMGFSPRAFAVFFGINAAAFILSTQVSGRLVHRFPLEKLMQFGIGWAALAGMLNVGLTVSHIATAQTPLLVVGMIVCMTGSLGFIGANATVLAFHHHGAHAGSASALLGTMQFSLGAVSGLMMGFLPTTSIIPTASVMACGAFMMVAANLVRRRICPGN</sequence>
<dbReference type="PROSITE" id="PS50850">
    <property type="entry name" value="MFS"/>
    <property type="match status" value="1"/>
</dbReference>
<feature type="transmembrane region" description="Helical" evidence="8">
    <location>
        <begin position="294"/>
        <end position="314"/>
    </location>
</feature>
<feature type="transmembrane region" description="Helical" evidence="8">
    <location>
        <begin position="174"/>
        <end position="194"/>
    </location>
</feature>
<dbReference type="EMBL" id="WOSY01000007">
    <property type="protein sequence ID" value="NHN88759.1"/>
    <property type="molecule type" value="Genomic_DNA"/>
</dbReference>
<feature type="transmembrane region" description="Helical" evidence="8">
    <location>
        <begin position="320"/>
        <end position="345"/>
    </location>
</feature>
<keyword evidence="7 8" id="KW-0472">Membrane</keyword>